<keyword evidence="2" id="KW-1185">Reference proteome</keyword>
<name>A0ABU2H8P5_9ACTN</name>
<organism evidence="1 2">
    <name type="scientific">Lipingzhangella rawalii</name>
    <dbReference type="NCBI Taxonomy" id="2055835"/>
    <lineage>
        <taxon>Bacteria</taxon>
        <taxon>Bacillati</taxon>
        <taxon>Actinomycetota</taxon>
        <taxon>Actinomycetes</taxon>
        <taxon>Streptosporangiales</taxon>
        <taxon>Nocardiopsidaceae</taxon>
        <taxon>Lipingzhangella</taxon>
    </lineage>
</organism>
<dbReference type="CDD" id="cd13520">
    <property type="entry name" value="PBP2_TAXI_TRAP"/>
    <property type="match status" value="1"/>
</dbReference>
<dbReference type="SUPFAM" id="SSF53850">
    <property type="entry name" value="Periplasmic binding protein-like II"/>
    <property type="match status" value="1"/>
</dbReference>
<reference evidence="2" key="1">
    <citation type="submission" date="2023-07" db="EMBL/GenBank/DDBJ databases">
        <title>Novel species in the genus Lipingzhangella isolated from Sambhar Salt Lake.</title>
        <authorList>
            <person name="Jiya N."/>
            <person name="Kajale S."/>
            <person name="Sharma A."/>
        </authorList>
    </citation>
    <scope>NUCLEOTIDE SEQUENCE [LARGE SCALE GENOMIC DNA]</scope>
    <source>
        <strain evidence="2">LS1_29</strain>
    </source>
</reference>
<dbReference type="RefSeq" id="WP_310913239.1">
    <property type="nucleotide sequence ID" value="NZ_JAVLVT010000007.1"/>
</dbReference>
<dbReference type="Proteomes" id="UP001250214">
    <property type="component" value="Unassembled WGS sequence"/>
</dbReference>
<dbReference type="NCBIfam" id="TIGR02122">
    <property type="entry name" value="TRAP_TAXI"/>
    <property type="match status" value="1"/>
</dbReference>
<protein>
    <submittedName>
        <fullName evidence="1">TAXI family TRAP transporter solute-binding subunit</fullName>
    </submittedName>
</protein>
<dbReference type="InterPro" id="IPR011852">
    <property type="entry name" value="TRAP_TAXI"/>
</dbReference>
<dbReference type="EMBL" id="JAVLVT010000007">
    <property type="protein sequence ID" value="MDS1271676.1"/>
    <property type="molecule type" value="Genomic_DNA"/>
</dbReference>
<evidence type="ECO:0000313" key="1">
    <source>
        <dbReference type="EMBL" id="MDS1271676.1"/>
    </source>
</evidence>
<dbReference type="Gene3D" id="3.40.190.10">
    <property type="entry name" value="Periplasmic binding protein-like II"/>
    <property type="match status" value="2"/>
</dbReference>
<dbReference type="PANTHER" id="PTHR42941">
    <property type="entry name" value="SLL1037 PROTEIN"/>
    <property type="match status" value="1"/>
</dbReference>
<accession>A0ABU2H8P5</accession>
<dbReference type="PANTHER" id="PTHR42941:SF1">
    <property type="entry name" value="SLL1037 PROTEIN"/>
    <property type="match status" value="1"/>
</dbReference>
<comment type="caution">
    <text evidence="1">The sequence shown here is derived from an EMBL/GenBank/DDBJ whole genome shotgun (WGS) entry which is preliminary data.</text>
</comment>
<evidence type="ECO:0000313" key="2">
    <source>
        <dbReference type="Proteomes" id="UP001250214"/>
    </source>
</evidence>
<dbReference type="Pfam" id="PF16868">
    <property type="entry name" value="NMT1_3"/>
    <property type="match status" value="1"/>
</dbReference>
<proteinExistence type="predicted"/>
<sequence>MTSTGLTRAFAVAAAGVVALTACETPDDTNGNGEDIAGGDLTLATGSTGGTYYPLGGEIANLWTESLEDVSVSTQATGASVDNMYLLDSGENELVMAVNGTAQNAVAGAGDFGDEPLDDPDAVRAIGNVYPEVMQVTTVEDSGVESIEDLDGARVELGPPGSATEVLAQQILDAYDVEPSETFDSAFGDAATNLGDGQVDAAFGVLGVPDASLTEIATTNDIHMLDIEGDALDEVLAADDSLVPHEIPAGTYEGQDDPHHTVTNWATLYGPSNLSDDLVYDLVSTMYGQADDLEHDVAGEIQLDTAVEGLGDIELHPGAEQYYEEEGALD</sequence>
<gene>
    <name evidence="1" type="ORF">RIF23_15380</name>
</gene>